<feature type="domain" description="PKS/mFAS DH" evidence="8">
    <location>
        <begin position="1640"/>
        <end position="1933"/>
    </location>
</feature>
<dbReference type="Gene3D" id="3.40.47.10">
    <property type="match status" value="2"/>
</dbReference>
<evidence type="ECO:0000259" key="7">
    <source>
        <dbReference type="PROSITE" id="PS52004"/>
    </source>
</evidence>
<evidence type="ECO:0000256" key="1">
    <source>
        <dbReference type="ARBA" id="ARBA00022450"/>
    </source>
</evidence>
<evidence type="ECO:0000256" key="6">
    <source>
        <dbReference type="SAM" id="MobiDB-lite"/>
    </source>
</evidence>
<dbReference type="InterPro" id="IPR020841">
    <property type="entry name" value="PKS_Beta-ketoAc_synthase_dom"/>
</dbReference>
<dbReference type="RefSeq" id="WP_188984592.1">
    <property type="nucleotide sequence ID" value="NZ_BAAAHC010000005.1"/>
</dbReference>
<dbReference type="InterPro" id="IPR036291">
    <property type="entry name" value="NAD(P)-bd_dom_sf"/>
</dbReference>
<dbReference type="InterPro" id="IPR049551">
    <property type="entry name" value="PKS_DH_C"/>
</dbReference>
<dbReference type="GO" id="GO:0004312">
    <property type="term" value="F:fatty acid synthase activity"/>
    <property type="evidence" value="ECO:0007669"/>
    <property type="project" value="TreeGrafter"/>
</dbReference>
<proteinExistence type="inferred from homology"/>
<gene>
    <name evidence="9" type="ORF">GCM10009545_13430</name>
    <name evidence="10" type="ORF">GCM10011581_03140</name>
</gene>
<feature type="region of interest" description="Disordered" evidence="6">
    <location>
        <begin position="254"/>
        <end position="287"/>
    </location>
</feature>
<dbReference type="Pfam" id="PF02801">
    <property type="entry name" value="Ketoacyl-synt_C"/>
    <property type="match status" value="1"/>
</dbReference>
<dbReference type="Pfam" id="PF08659">
    <property type="entry name" value="KR"/>
    <property type="match status" value="1"/>
</dbReference>
<feature type="active site" description="Proton acceptor; for dehydratase activity" evidence="4">
    <location>
        <position position="1672"/>
    </location>
</feature>
<protein>
    <submittedName>
        <fullName evidence="10">Uncharacterized protein</fullName>
    </submittedName>
</protein>
<dbReference type="PROSITE" id="PS52004">
    <property type="entry name" value="KS3_2"/>
    <property type="match status" value="1"/>
</dbReference>
<organism evidence="10 11">
    <name type="scientific">Saccharopolyspora thermophila</name>
    <dbReference type="NCBI Taxonomy" id="89367"/>
    <lineage>
        <taxon>Bacteria</taxon>
        <taxon>Bacillati</taxon>
        <taxon>Actinomycetota</taxon>
        <taxon>Actinomycetes</taxon>
        <taxon>Pseudonocardiales</taxon>
        <taxon>Pseudonocardiaceae</taxon>
        <taxon>Saccharopolyspora</taxon>
    </lineage>
</organism>
<dbReference type="SMART" id="SM00822">
    <property type="entry name" value="PKS_KR"/>
    <property type="match status" value="1"/>
</dbReference>
<reference evidence="9 12" key="2">
    <citation type="journal article" date="2019" name="Int. J. Syst. Evol. Microbiol.">
        <title>The Global Catalogue of Microorganisms (GCM) 10K type strain sequencing project: providing services to taxonomists for standard genome sequencing and annotation.</title>
        <authorList>
            <consortium name="The Broad Institute Genomics Platform"/>
            <consortium name="The Broad Institute Genome Sequencing Center for Infectious Disease"/>
            <person name="Wu L."/>
            <person name="Ma J."/>
        </authorList>
    </citation>
    <scope>NUCLEOTIDE SEQUENCE [LARGE SCALE GENOMIC DNA]</scope>
    <source>
        <strain evidence="9 12">JCM 10664</strain>
    </source>
</reference>
<comment type="similarity">
    <text evidence="5">Belongs to the thiolase-like superfamily. Beta-ketoacyl-ACP synthases family.</text>
</comment>
<dbReference type="GO" id="GO:0006633">
    <property type="term" value="P:fatty acid biosynthetic process"/>
    <property type="evidence" value="ECO:0007669"/>
    <property type="project" value="TreeGrafter"/>
</dbReference>
<dbReference type="SUPFAM" id="SSF51735">
    <property type="entry name" value="NAD(P)-binding Rossmann-fold domains"/>
    <property type="match status" value="2"/>
</dbReference>
<evidence type="ECO:0000313" key="12">
    <source>
        <dbReference type="Proteomes" id="UP001500220"/>
    </source>
</evidence>
<dbReference type="Proteomes" id="UP001500220">
    <property type="component" value="Unassembled WGS sequence"/>
</dbReference>
<keyword evidence="5" id="KW-0808">Transferase</keyword>
<dbReference type="Gene3D" id="3.40.50.720">
    <property type="entry name" value="NAD(P)-binding Rossmann-like Domain"/>
    <property type="match status" value="2"/>
</dbReference>
<dbReference type="EMBL" id="BAAAHC010000005">
    <property type="protein sequence ID" value="GAA0512695.1"/>
    <property type="molecule type" value="Genomic_DNA"/>
</dbReference>
<feature type="active site" description="Proton donor; for dehydratase activity" evidence="4">
    <location>
        <position position="1848"/>
    </location>
</feature>
<dbReference type="CDD" id="cd00833">
    <property type="entry name" value="PKS"/>
    <property type="match status" value="1"/>
</dbReference>
<dbReference type="Gene3D" id="3.10.129.110">
    <property type="entry name" value="Polyketide synthase dehydratase"/>
    <property type="match status" value="1"/>
</dbReference>
<dbReference type="EMBL" id="BMMT01000001">
    <property type="protein sequence ID" value="GGI69509.1"/>
    <property type="molecule type" value="Genomic_DNA"/>
</dbReference>
<keyword evidence="12" id="KW-1185">Reference proteome</keyword>
<dbReference type="InterPro" id="IPR014031">
    <property type="entry name" value="Ketoacyl_synth_C"/>
</dbReference>
<dbReference type="InterPro" id="IPR016039">
    <property type="entry name" value="Thiolase-like"/>
</dbReference>
<keyword evidence="3" id="KW-0560">Oxidoreductase</keyword>
<feature type="region of interest" description="N-terminal hotdog fold" evidence="4">
    <location>
        <begin position="1640"/>
        <end position="1775"/>
    </location>
</feature>
<dbReference type="Pfam" id="PF16197">
    <property type="entry name" value="KAsynt_C_assoc"/>
    <property type="match status" value="1"/>
</dbReference>
<dbReference type="InterPro" id="IPR049900">
    <property type="entry name" value="PKS_mFAS_DH"/>
</dbReference>
<evidence type="ECO:0000259" key="8">
    <source>
        <dbReference type="PROSITE" id="PS52019"/>
    </source>
</evidence>
<dbReference type="FunFam" id="3.40.50.720:FF:000084">
    <property type="entry name" value="Short-chain dehydrogenase reductase"/>
    <property type="match status" value="1"/>
</dbReference>
<name>A0A917JHR1_9PSEU</name>
<dbReference type="GO" id="GO:0016491">
    <property type="term" value="F:oxidoreductase activity"/>
    <property type="evidence" value="ECO:0007669"/>
    <property type="project" value="UniProtKB-KW"/>
</dbReference>
<dbReference type="InterPro" id="IPR013968">
    <property type="entry name" value="PKS_KR"/>
</dbReference>
<evidence type="ECO:0000256" key="3">
    <source>
        <dbReference type="ARBA" id="ARBA00023002"/>
    </source>
</evidence>
<dbReference type="InterPro" id="IPR002347">
    <property type="entry name" value="SDR_fam"/>
</dbReference>
<evidence type="ECO:0000313" key="11">
    <source>
        <dbReference type="Proteomes" id="UP000597989"/>
    </source>
</evidence>
<evidence type="ECO:0000256" key="5">
    <source>
        <dbReference type="RuleBase" id="RU003694"/>
    </source>
</evidence>
<dbReference type="InterPro" id="IPR032821">
    <property type="entry name" value="PKS_assoc"/>
</dbReference>
<reference evidence="10" key="3">
    <citation type="submission" date="2020-09" db="EMBL/GenBank/DDBJ databases">
        <authorList>
            <person name="Sun Q."/>
            <person name="Zhou Y."/>
        </authorList>
    </citation>
    <scope>NUCLEOTIDE SEQUENCE</scope>
    <source>
        <strain evidence="10">CGMCC 4.7206</strain>
    </source>
</reference>
<dbReference type="PROSITE" id="PS52019">
    <property type="entry name" value="PKS_MFAS_DH"/>
    <property type="match status" value="1"/>
</dbReference>
<dbReference type="InterPro" id="IPR057326">
    <property type="entry name" value="KR_dom"/>
</dbReference>
<evidence type="ECO:0000313" key="10">
    <source>
        <dbReference type="EMBL" id="GGI69509.1"/>
    </source>
</evidence>
<dbReference type="CDD" id="cd05359">
    <property type="entry name" value="ChcA_like_SDR_c"/>
    <property type="match status" value="1"/>
</dbReference>
<feature type="domain" description="Ketosynthase family 3 (KS3)" evidence="7">
    <location>
        <begin position="311"/>
        <end position="757"/>
    </location>
</feature>
<sequence>MGQLENKLALVTGGGKNVGAAIARELGRRGAHVIINYFHSPERARRTAEELRDLGVRVDLIRASVARQDQVDRMFAELEERFGYLDILVNNAANGALLPLAEITDEHLDKAVDTNYKGGLRCARAAAPLMARRGGGSIVTISALGSSQLVMNGYLACAPAKAAAEAVTRYLAVEFAPLNIRVNTASAAMLRGEVADAFPRAAEMQEVIRRSTPLGRLGEPEDLAAVVAFLASDDARWVTGQVVLADGGLSLGASLLSPPPQTESATTTPEDAASTAESRDRERGAASAAVAVVEAAPGPAVVTERRDEAPTDDIAIVGMGLAVAGANSPEEFWELRTTGAELFVRPPEDRWERDSFYSPDPAAEDKTYQDRFAFITGFQPDPGSALPGEPELTTAWLRHSLAQALRPVHLGADDRVSFLVGYTPDGSQHLEDAGVLASARQRVPRLLDDMGVPAHRRAELLSAVDAVLLDRYRRGARDPHLLLPDRVARQAMAGLLPADTEIQLVDTACSSSMYAIDIGVRSLLLGEHDVAVCGGAFALTPRAMVMFAKLRGLSRRGEVRAMDDSADGVLFADGAGIVVLKRLDRARRDGDRVLAVLGSVGTSSDGSGTAIYAPNPDGQDLAVRRALTGPVSGDDVDWVLAHATGTPAGDLAEFTTIRKHFHADRTQYLTSNKSLIGHTGWAAGVASVVEAVLALQRDTIPAQFRLTSPQRDFRIDETKLEIPAEPVPWPPRADRPRAVGVSGFGFGGTNAHLVVREASAGGAAPRRRRDDRVVIVGWSARLPGLSSRDQVTRWLTGAGDAPQDGFGDQYPAPPFEQVRLPPKTVRMMDRCQLMMVWCAQELRDEIPEFWQRNTESTGVFVGNMGPTRMGMLLGDRVYLDQVSTALRTDPRTAELPELPELVERLRADVRSRVEPSNEDSFPGMMPNIISARVASRFDLTGPNVTLDSGLSSALTAIETAARYLRTGDVRLALAAGVNGNSLPEFAALLGDSLGAGPAAGAGLAEGAFAFALTTERTAVEEGLPILAYVNGLSTVDDGGPAGREVVECGVAAPDVARYVGAAGGLGVLRALHGGAGEIGVRCTGPDGVADVELALTVPAAEPARLPARFRDAEQFAPGQRPLVRRHVPALRPAPAVEVGERTPFLPPGVVVLTDLTDLGGLPLPPDATVLCTAAGAPPDWIHLPQPTPETVREALRGDVRHVRIVTDLARTSPLTDPDNPPADSLIALHDAFFLAVQHTSPESVLVLLAGGIADGVPHPMTGLFTGLLKAVDLELPDCRTFALVTGTSELTDAARLAERESACRRPFPIVYAEGGTTSVPVLAEEPVEVIDAPARLGPDSVVLAVGGARGITAEIVKVLAAEFRPRVYLFGSNRLDDYPDEVFAGDDASFAAGRRDFIRRGVAEGKSVAQLNREYDRMRHARAARRTIAELERHCGPGRVTYLACDVADAEATTTAVRKVLAEVDRVDLLINAAGRNHSALIGDKDFASFTAIRDIKLRGYRNLKRAFGADQPEVWCNFGSLLGYFGQRGEADYAAGNDFLASAAVHAASRGRREFTIGWTFWDGVGMVGEGGGLANTHFKKVGSYSDMSVAEGVHHFVRELHADRVAPSTVHMGQAERRMVEGLYPGYLDACAEQAPRGRFYLRRLLAQTADSVTFETPFDLETDSYLRYHPVRGVPTLPGAFVAELAAEAALHLVPGGTVIGFDDTCFNNFLHVYLELPTPPKRIAARIADRSGGITVVDVRITTDVLSPTGIKLVTDRAHFTSRVLVADGYRPPRRWQPWPDPEVDVPAEESFRAEGAPILLSGPFLCVDDIRRSDGRARATYRFRQPPQDPLAAAFVAPPFLLDAMVRVGFLTDADGRDAPVSAPTRIDRVELYEDGNDWELMRRYGHLGLYAEVAGSGPDRVHHLIATAPDGHVVAWARGVHTAVVNW</sequence>
<evidence type="ECO:0000256" key="4">
    <source>
        <dbReference type="PROSITE-ProRule" id="PRU01363"/>
    </source>
</evidence>
<reference evidence="10 11" key="1">
    <citation type="journal article" date="2014" name="Int. J. Syst. Evol. Microbiol.">
        <title>Complete genome sequence of Corynebacterium casei LMG S-19264T (=DSM 44701T), isolated from a smear-ripened cheese.</title>
        <authorList>
            <consortium name="US DOE Joint Genome Institute (JGI-PGF)"/>
            <person name="Walter F."/>
            <person name="Albersmeier A."/>
            <person name="Kalinowski J."/>
            <person name="Ruckert C."/>
        </authorList>
    </citation>
    <scope>NUCLEOTIDE SEQUENCE [LARGE SCALE GENOMIC DNA]</scope>
    <source>
        <strain evidence="10 11">CGMCC 4.7206</strain>
    </source>
</reference>
<reference evidence="9" key="4">
    <citation type="submission" date="2023-12" db="EMBL/GenBank/DDBJ databases">
        <authorList>
            <person name="Sun Q."/>
            <person name="Inoue M."/>
        </authorList>
    </citation>
    <scope>NUCLEOTIDE SEQUENCE</scope>
    <source>
        <strain evidence="9">JCM 10664</strain>
    </source>
</reference>
<dbReference type="PANTHER" id="PTHR43775">
    <property type="entry name" value="FATTY ACID SYNTHASE"/>
    <property type="match status" value="1"/>
</dbReference>
<feature type="region of interest" description="C-terminal hotdog fold" evidence="4">
    <location>
        <begin position="1787"/>
        <end position="1933"/>
    </location>
</feature>
<dbReference type="InterPro" id="IPR050091">
    <property type="entry name" value="PKS_NRPS_Biosynth_Enz"/>
</dbReference>
<dbReference type="InterPro" id="IPR042104">
    <property type="entry name" value="PKS_dehydratase_sf"/>
</dbReference>
<dbReference type="PANTHER" id="PTHR43775:SF37">
    <property type="entry name" value="SI:DKEY-61P9.11"/>
    <property type="match status" value="1"/>
</dbReference>
<dbReference type="PRINTS" id="PR00081">
    <property type="entry name" value="GDHRDH"/>
</dbReference>
<dbReference type="SMART" id="SM00825">
    <property type="entry name" value="PKS_KS"/>
    <property type="match status" value="1"/>
</dbReference>
<dbReference type="Pfam" id="PF00109">
    <property type="entry name" value="ketoacyl-synt"/>
    <property type="match status" value="3"/>
</dbReference>
<keyword evidence="1" id="KW-0596">Phosphopantetheine</keyword>
<keyword evidence="2" id="KW-0597">Phosphoprotein</keyword>
<dbReference type="SUPFAM" id="SSF53901">
    <property type="entry name" value="Thiolase-like"/>
    <property type="match status" value="3"/>
</dbReference>
<dbReference type="Pfam" id="PF13561">
    <property type="entry name" value="adh_short_C2"/>
    <property type="match status" value="1"/>
</dbReference>
<evidence type="ECO:0000313" key="9">
    <source>
        <dbReference type="EMBL" id="GAA0512695.1"/>
    </source>
</evidence>
<dbReference type="Proteomes" id="UP000597989">
    <property type="component" value="Unassembled WGS sequence"/>
</dbReference>
<dbReference type="Pfam" id="PF14765">
    <property type="entry name" value="PS-DH"/>
    <property type="match status" value="1"/>
</dbReference>
<comment type="caution">
    <text evidence="10">The sequence shown here is derived from an EMBL/GenBank/DDBJ whole genome shotgun (WGS) entry which is preliminary data.</text>
</comment>
<evidence type="ECO:0000256" key="2">
    <source>
        <dbReference type="ARBA" id="ARBA00022553"/>
    </source>
</evidence>
<accession>A0A917JHR1</accession>
<dbReference type="InterPro" id="IPR014030">
    <property type="entry name" value="Ketoacyl_synth_N"/>
</dbReference>